<reference evidence="1 2" key="1">
    <citation type="submission" date="2018-01" db="EMBL/GenBank/DDBJ databases">
        <title>Comparison of the Chinese Bamboo Partridge and Red Junglefowl genome sequences highlights the importance of demography in genome evolution.</title>
        <authorList>
            <person name="Tiley G.P."/>
            <person name="Kimball R.T."/>
            <person name="Braun E.L."/>
            <person name="Burleigh J.G."/>
        </authorList>
    </citation>
    <scope>NUCLEOTIDE SEQUENCE [LARGE SCALE GENOMIC DNA]</scope>
    <source>
        <strain evidence="1">RTK389</strain>
        <tissue evidence="1">Blood</tissue>
    </source>
</reference>
<accession>A0A2P4SNU3</accession>
<feature type="non-terminal residue" evidence="1">
    <location>
        <position position="100"/>
    </location>
</feature>
<dbReference type="Gene3D" id="3.30.200.20">
    <property type="entry name" value="Phosphorylase Kinase, domain 1"/>
    <property type="match status" value="1"/>
</dbReference>
<sequence>MGCCCSSDYDEDWIENIDICEHCNYPIDPDSKRQQLMRNGSEVRDPLVSYEAMSPPCSPLQGFYNGHTKVAIKNLKQGSMSPSAFLAEANLMKNLQHPRL</sequence>
<name>A0A2P4SNU3_BAMTH</name>
<dbReference type="AlphaFoldDB" id="A0A2P4SNU3"/>
<evidence type="ECO:0000313" key="2">
    <source>
        <dbReference type="Proteomes" id="UP000237246"/>
    </source>
</evidence>
<keyword evidence="2" id="KW-1185">Reference proteome</keyword>
<dbReference type="EMBL" id="PPHD01032178">
    <property type="protein sequence ID" value="POI25795.1"/>
    <property type="molecule type" value="Genomic_DNA"/>
</dbReference>
<gene>
    <name evidence="1" type="ORF">CIB84_010455</name>
</gene>
<organism evidence="1 2">
    <name type="scientific">Bambusicola thoracicus</name>
    <name type="common">Chinese bamboo-partridge</name>
    <name type="synonym">Perdix thoracica</name>
    <dbReference type="NCBI Taxonomy" id="9083"/>
    <lineage>
        <taxon>Eukaryota</taxon>
        <taxon>Metazoa</taxon>
        <taxon>Chordata</taxon>
        <taxon>Craniata</taxon>
        <taxon>Vertebrata</taxon>
        <taxon>Euteleostomi</taxon>
        <taxon>Archelosauria</taxon>
        <taxon>Archosauria</taxon>
        <taxon>Dinosauria</taxon>
        <taxon>Saurischia</taxon>
        <taxon>Theropoda</taxon>
        <taxon>Coelurosauria</taxon>
        <taxon>Aves</taxon>
        <taxon>Neognathae</taxon>
        <taxon>Galloanserae</taxon>
        <taxon>Galliformes</taxon>
        <taxon>Phasianidae</taxon>
        <taxon>Perdicinae</taxon>
        <taxon>Bambusicola</taxon>
    </lineage>
</organism>
<evidence type="ECO:0008006" key="3">
    <source>
        <dbReference type="Google" id="ProtNLM"/>
    </source>
</evidence>
<evidence type="ECO:0000313" key="1">
    <source>
        <dbReference type="EMBL" id="POI25795.1"/>
    </source>
</evidence>
<comment type="caution">
    <text evidence="1">The sequence shown here is derived from an EMBL/GenBank/DDBJ whole genome shotgun (WGS) entry which is preliminary data.</text>
</comment>
<protein>
    <recommendedName>
        <fullName evidence="3">Protein kinase domain-containing protein</fullName>
    </recommendedName>
</protein>
<dbReference type="Proteomes" id="UP000237246">
    <property type="component" value="Unassembled WGS sequence"/>
</dbReference>
<proteinExistence type="predicted"/>
<dbReference type="OrthoDB" id="4062651at2759"/>